<evidence type="ECO:0000313" key="4">
    <source>
        <dbReference type="Proteomes" id="UP001198200"/>
    </source>
</evidence>
<feature type="domain" description="DUF4367" evidence="2">
    <location>
        <begin position="103"/>
        <end position="176"/>
    </location>
</feature>
<gene>
    <name evidence="3" type="ORF">LKD48_05580</name>
</gene>
<dbReference type="EMBL" id="JAJEQN010000010">
    <property type="protein sequence ID" value="MCC2221119.1"/>
    <property type="molecule type" value="Genomic_DNA"/>
</dbReference>
<evidence type="ECO:0000256" key="1">
    <source>
        <dbReference type="SAM" id="Phobius"/>
    </source>
</evidence>
<protein>
    <submittedName>
        <fullName evidence="3">DUF4367 domain-containing protein</fullName>
    </submittedName>
</protein>
<proteinExistence type="predicted"/>
<reference evidence="3 4" key="1">
    <citation type="submission" date="2021-10" db="EMBL/GenBank/DDBJ databases">
        <title>Anaerobic single-cell dispensing facilitates the cultivation of human gut bacteria.</title>
        <authorList>
            <person name="Afrizal A."/>
        </authorList>
    </citation>
    <scope>NUCLEOTIDE SEQUENCE [LARGE SCALE GENOMIC DNA]</scope>
    <source>
        <strain evidence="3 4">CLA-AA-H224</strain>
    </source>
</reference>
<accession>A0AAE3E3J1</accession>
<dbReference type="Pfam" id="PF14285">
    <property type="entry name" value="DUF4367"/>
    <property type="match status" value="1"/>
</dbReference>
<evidence type="ECO:0000259" key="2">
    <source>
        <dbReference type="Pfam" id="PF14285"/>
    </source>
</evidence>
<feature type="transmembrane region" description="Helical" evidence="1">
    <location>
        <begin position="39"/>
        <end position="60"/>
    </location>
</feature>
<dbReference type="Proteomes" id="UP001198200">
    <property type="component" value="Unassembled WGS sequence"/>
</dbReference>
<dbReference type="AlphaFoldDB" id="A0AAE3E3J1"/>
<keyword evidence="1" id="KW-0812">Transmembrane</keyword>
<evidence type="ECO:0000313" key="3">
    <source>
        <dbReference type="EMBL" id="MCC2221119.1"/>
    </source>
</evidence>
<sequence length="198" mass="21536">MTGKDLLDSLRFVDDDLIEEAGLEQLKEDKQKKTKGKVIFLRTALTAAAGICIFTAGTVMGRKITAKKDQTDGALMMAAYTESEYEKEILALEGSETLAEAEAYAEPEDKNTLSVSTITLGKETKSQISEDETSHNELPATSIGGIDVFFYKKEGSSYFFASFEQNNVSYTLQADTLRKVVQAAADTICGMGIVTVVD</sequence>
<keyword evidence="1" id="KW-0472">Membrane</keyword>
<name>A0AAE3E3J1_9FIRM</name>
<organism evidence="3 4">
    <name type="scientific">Anthropogastromicrobium aceti</name>
    <dbReference type="NCBI Taxonomy" id="2981768"/>
    <lineage>
        <taxon>Bacteria</taxon>
        <taxon>Bacillati</taxon>
        <taxon>Bacillota</taxon>
        <taxon>Clostridia</taxon>
        <taxon>Lachnospirales</taxon>
        <taxon>Lachnospiraceae</taxon>
        <taxon>Anthropogastromicrobium</taxon>
    </lineage>
</organism>
<dbReference type="InterPro" id="IPR025377">
    <property type="entry name" value="DUF4367"/>
</dbReference>
<keyword evidence="4" id="KW-1185">Reference proteome</keyword>
<comment type="caution">
    <text evidence="3">The sequence shown here is derived from an EMBL/GenBank/DDBJ whole genome shotgun (WGS) entry which is preliminary data.</text>
</comment>
<keyword evidence="1" id="KW-1133">Transmembrane helix</keyword>
<dbReference type="RefSeq" id="WP_308731467.1">
    <property type="nucleotide sequence ID" value="NZ_JAJEQN010000010.1"/>
</dbReference>